<feature type="domain" description="Fibronectin type-III" evidence="10">
    <location>
        <begin position="211"/>
        <end position="301"/>
    </location>
</feature>
<keyword evidence="4 8" id="KW-1133">Transmembrane helix</keyword>
<dbReference type="PROSITE" id="PS50853">
    <property type="entry name" value="FN3"/>
    <property type="match status" value="1"/>
</dbReference>
<feature type="chain" id="PRO_5038614920" description="Fibronectin type-III domain-containing protein" evidence="9">
    <location>
        <begin position="30"/>
        <end position="384"/>
    </location>
</feature>
<dbReference type="InterPro" id="IPR036116">
    <property type="entry name" value="FN3_sf"/>
</dbReference>
<protein>
    <recommendedName>
        <fullName evidence="10">Fibronectin type-III domain-containing protein</fullName>
    </recommendedName>
</protein>
<evidence type="ECO:0000313" key="12">
    <source>
        <dbReference type="Proteomes" id="UP001044222"/>
    </source>
</evidence>
<evidence type="ECO:0000256" key="9">
    <source>
        <dbReference type="SAM" id="SignalP"/>
    </source>
</evidence>
<dbReference type="SUPFAM" id="SSF49265">
    <property type="entry name" value="Fibronectin type III"/>
    <property type="match status" value="1"/>
</dbReference>
<feature type="transmembrane region" description="Helical" evidence="8">
    <location>
        <begin position="308"/>
        <end position="328"/>
    </location>
</feature>
<evidence type="ECO:0000256" key="5">
    <source>
        <dbReference type="ARBA" id="ARBA00023136"/>
    </source>
</evidence>
<dbReference type="InterPro" id="IPR013783">
    <property type="entry name" value="Ig-like_fold"/>
</dbReference>
<gene>
    <name evidence="11" type="ORF">ANANG_G00274670</name>
</gene>
<evidence type="ECO:0000256" key="4">
    <source>
        <dbReference type="ARBA" id="ARBA00022989"/>
    </source>
</evidence>
<keyword evidence="7" id="KW-0325">Glycoprotein</keyword>
<comment type="subcellular location">
    <subcellularLocation>
        <location evidence="1">Membrane</location>
        <topology evidence="1">Single-pass type I membrane protein</topology>
    </subcellularLocation>
</comment>
<evidence type="ECO:0000256" key="6">
    <source>
        <dbReference type="ARBA" id="ARBA00023170"/>
    </source>
</evidence>
<evidence type="ECO:0000259" key="10">
    <source>
        <dbReference type="PROSITE" id="PS50853"/>
    </source>
</evidence>
<dbReference type="GO" id="GO:0009897">
    <property type="term" value="C:external side of plasma membrane"/>
    <property type="evidence" value="ECO:0007669"/>
    <property type="project" value="TreeGrafter"/>
</dbReference>
<evidence type="ECO:0000256" key="2">
    <source>
        <dbReference type="ARBA" id="ARBA00022692"/>
    </source>
</evidence>
<dbReference type="InterPro" id="IPR003961">
    <property type="entry name" value="FN3_dom"/>
</dbReference>
<evidence type="ECO:0000256" key="3">
    <source>
        <dbReference type="ARBA" id="ARBA00022729"/>
    </source>
</evidence>
<name>A0A9D3LVA1_ANGAN</name>
<keyword evidence="12" id="KW-1185">Reference proteome</keyword>
<dbReference type="AlphaFoldDB" id="A0A9D3LVA1"/>
<dbReference type="EMBL" id="JAFIRN010000016">
    <property type="protein sequence ID" value="KAG5833318.1"/>
    <property type="molecule type" value="Genomic_DNA"/>
</dbReference>
<keyword evidence="5 8" id="KW-0472">Membrane</keyword>
<keyword evidence="2 8" id="KW-0812">Transmembrane</keyword>
<accession>A0A9D3LVA1</accession>
<comment type="caution">
    <text evidence="11">The sequence shown here is derived from an EMBL/GenBank/DDBJ whole genome shotgun (WGS) entry which is preliminary data.</text>
</comment>
<proteinExistence type="predicted"/>
<keyword evidence="3 9" id="KW-0732">Signal</keyword>
<dbReference type="Proteomes" id="UP001044222">
    <property type="component" value="Chromosome 16"/>
</dbReference>
<organism evidence="11 12">
    <name type="scientific">Anguilla anguilla</name>
    <name type="common">European freshwater eel</name>
    <name type="synonym">Muraena anguilla</name>
    <dbReference type="NCBI Taxonomy" id="7936"/>
    <lineage>
        <taxon>Eukaryota</taxon>
        <taxon>Metazoa</taxon>
        <taxon>Chordata</taxon>
        <taxon>Craniata</taxon>
        <taxon>Vertebrata</taxon>
        <taxon>Euteleostomi</taxon>
        <taxon>Actinopterygii</taxon>
        <taxon>Neopterygii</taxon>
        <taxon>Teleostei</taxon>
        <taxon>Anguilliformes</taxon>
        <taxon>Anguillidae</taxon>
        <taxon>Anguilla</taxon>
    </lineage>
</organism>
<evidence type="ECO:0000256" key="7">
    <source>
        <dbReference type="ARBA" id="ARBA00023180"/>
    </source>
</evidence>
<dbReference type="PANTHER" id="PTHR23037:SF46">
    <property type="entry name" value="INTERLEUKIN 5 RECEPTOR SUBUNIT ALPHA"/>
    <property type="match status" value="1"/>
</dbReference>
<dbReference type="Gene3D" id="2.60.40.10">
    <property type="entry name" value="Immunoglobulins"/>
    <property type="match status" value="1"/>
</dbReference>
<dbReference type="CDD" id="cd00063">
    <property type="entry name" value="FN3"/>
    <property type="match status" value="1"/>
</dbReference>
<dbReference type="GO" id="GO:0004896">
    <property type="term" value="F:cytokine receptor activity"/>
    <property type="evidence" value="ECO:0007669"/>
    <property type="project" value="TreeGrafter"/>
</dbReference>
<feature type="signal peptide" evidence="9">
    <location>
        <begin position="1"/>
        <end position="29"/>
    </location>
</feature>
<evidence type="ECO:0000256" key="8">
    <source>
        <dbReference type="SAM" id="Phobius"/>
    </source>
</evidence>
<dbReference type="PANTHER" id="PTHR23037">
    <property type="entry name" value="CYTOKINE RECEPTOR"/>
    <property type="match status" value="1"/>
</dbReference>
<keyword evidence="6" id="KW-0675">Receptor</keyword>
<reference evidence="11" key="1">
    <citation type="submission" date="2021-01" db="EMBL/GenBank/DDBJ databases">
        <title>A chromosome-scale assembly of European eel, Anguilla anguilla.</title>
        <authorList>
            <person name="Henkel C."/>
            <person name="Jong-Raadsen S.A."/>
            <person name="Dufour S."/>
            <person name="Weltzien F.-A."/>
            <person name="Palstra A.P."/>
            <person name="Pelster B."/>
            <person name="Spaink H.P."/>
            <person name="Van Den Thillart G.E."/>
            <person name="Jansen H."/>
            <person name="Zahm M."/>
            <person name="Klopp C."/>
            <person name="Cedric C."/>
            <person name="Louis A."/>
            <person name="Berthelot C."/>
            <person name="Parey E."/>
            <person name="Roest Crollius H."/>
            <person name="Montfort J."/>
            <person name="Robinson-Rechavi M."/>
            <person name="Bucao C."/>
            <person name="Bouchez O."/>
            <person name="Gislard M."/>
            <person name="Lluch J."/>
            <person name="Milhes M."/>
            <person name="Lampietro C."/>
            <person name="Lopez Roques C."/>
            <person name="Donnadieu C."/>
            <person name="Braasch I."/>
            <person name="Desvignes T."/>
            <person name="Postlethwait J."/>
            <person name="Bobe J."/>
            <person name="Guiguen Y."/>
            <person name="Dirks R."/>
        </authorList>
    </citation>
    <scope>NUCLEOTIDE SEQUENCE</scope>
    <source>
        <strain evidence="11">Tag_6206</strain>
        <tissue evidence="11">Liver</tissue>
    </source>
</reference>
<evidence type="ECO:0000256" key="1">
    <source>
        <dbReference type="ARBA" id="ARBA00004479"/>
    </source>
</evidence>
<sequence>MEPQRIVHTERFRMKLRLLLWLFSPVVLSASDQEHFVNGTHEPVTKLNISEDLGYINPQDYTTTTMTPNLYDLDENENYVKIFLKDQRGLMTHVTTETFYDGNVKLPDGIGGFLVRDITCLLTTELSCTWNALNEPENAEYSVEIERESMPTTICDCDKMDGRVTGCHGNIQYHGNIQDQILILHINVSCVNFWYIHSRNFNPDDIVKFNPPQNISVSVISGNLHIKWDPPTLIRDRCLRYQLRINKEDEPRNFSVDRSYTVPNVDLSKSYFVQMRVTKSETCTENNIWSDWSAAVEVPSSQKLLDPLVIVAIALGIPMFLLAVFLVFRCRSEMEKLFPVPSPSMKVKQLLEKDDYIQVLPAKYIEEVTEVLLVGNDECTKISE</sequence>
<evidence type="ECO:0000313" key="11">
    <source>
        <dbReference type="EMBL" id="KAG5833318.1"/>
    </source>
</evidence>